<sequence>MRTRQFPCIVNSGLPNATRKARLFRIGTTIYHPELVSGSLRTVNKKFRFTKISTKVRKVRCVLHQERCEYLE</sequence>
<dbReference type="EMBL" id="JARQZJ010000124">
    <property type="protein sequence ID" value="KAK9890191.1"/>
    <property type="molecule type" value="Genomic_DNA"/>
</dbReference>
<gene>
    <name evidence="1" type="ORF">WA026_008992</name>
</gene>
<keyword evidence="2" id="KW-1185">Reference proteome</keyword>
<dbReference type="AlphaFoldDB" id="A0AAW1VCZ1"/>
<name>A0AAW1VCZ1_9CUCU</name>
<evidence type="ECO:0000313" key="1">
    <source>
        <dbReference type="EMBL" id="KAK9890191.1"/>
    </source>
</evidence>
<dbReference type="Proteomes" id="UP001431783">
    <property type="component" value="Unassembled WGS sequence"/>
</dbReference>
<protein>
    <submittedName>
        <fullName evidence="1">Uncharacterized protein</fullName>
    </submittedName>
</protein>
<proteinExistence type="predicted"/>
<accession>A0AAW1VCZ1</accession>
<evidence type="ECO:0000313" key="2">
    <source>
        <dbReference type="Proteomes" id="UP001431783"/>
    </source>
</evidence>
<reference evidence="1 2" key="1">
    <citation type="submission" date="2023-03" db="EMBL/GenBank/DDBJ databases">
        <title>Genome insight into feeding habits of ladybird beetles.</title>
        <authorList>
            <person name="Li H.-S."/>
            <person name="Huang Y.-H."/>
            <person name="Pang H."/>
        </authorList>
    </citation>
    <scope>NUCLEOTIDE SEQUENCE [LARGE SCALE GENOMIC DNA]</scope>
    <source>
        <strain evidence="1">SYSU_2023b</strain>
        <tissue evidence="1">Whole body</tissue>
    </source>
</reference>
<organism evidence="1 2">
    <name type="scientific">Henosepilachna vigintioctopunctata</name>
    <dbReference type="NCBI Taxonomy" id="420089"/>
    <lineage>
        <taxon>Eukaryota</taxon>
        <taxon>Metazoa</taxon>
        <taxon>Ecdysozoa</taxon>
        <taxon>Arthropoda</taxon>
        <taxon>Hexapoda</taxon>
        <taxon>Insecta</taxon>
        <taxon>Pterygota</taxon>
        <taxon>Neoptera</taxon>
        <taxon>Endopterygota</taxon>
        <taxon>Coleoptera</taxon>
        <taxon>Polyphaga</taxon>
        <taxon>Cucujiformia</taxon>
        <taxon>Coccinelloidea</taxon>
        <taxon>Coccinellidae</taxon>
        <taxon>Epilachninae</taxon>
        <taxon>Epilachnini</taxon>
        <taxon>Henosepilachna</taxon>
    </lineage>
</organism>
<comment type="caution">
    <text evidence="1">The sequence shown here is derived from an EMBL/GenBank/DDBJ whole genome shotgun (WGS) entry which is preliminary data.</text>
</comment>